<evidence type="ECO:0000256" key="10">
    <source>
        <dbReference type="RuleBase" id="RU363054"/>
    </source>
</evidence>
<dbReference type="SUPFAM" id="SSF161098">
    <property type="entry name" value="MetI-like"/>
    <property type="match status" value="1"/>
</dbReference>
<dbReference type="PROSITE" id="PS50928">
    <property type="entry name" value="ABC_TM1"/>
    <property type="match status" value="1"/>
</dbReference>
<name>A0A8J6NB52_9BACT</name>
<evidence type="ECO:0000256" key="8">
    <source>
        <dbReference type="ARBA" id="ARBA00023136"/>
    </source>
</evidence>
<comment type="subcellular location">
    <subcellularLocation>
        <location evidence="1 9">Cell membrane</location>
        <topology evidence="1 9">Multi-pass membrane protein</topology>
    </subcellularLocation>
</comment>
<gene>
    <name evidence="12" type="primary">pstC</name>
    <name evidence="12" type="ORF">H8E41_03525</name>
</gene>
<proteinExistence type="inferred from homology"/>
<reference evidence="12 13" key="1">
    <citation type="submission" date="2020-08" db="EMBL/GenBank/DDBJ databases">
        <title>Bridging the membrane lipid divide: bacteria of the FCB group superphylum have the potential to synthesize archaeal ether lipids.</title>
        <authorList>
            <person name="Villanueva L."/>
            <person name="Von Meijenfeldt F.A.B."/>
            <person name="Westbye A.B."/>
            <person name="Yadav S."/>
            <person name="Hopmans E.C."/>
            <person name="Dutilh B.E."/>
            <person name="Sinninghe Damste J.S."/>
        </authorList>
    </citation>
    <scope>NUCLEOTIDE SEQUENCE [LARGE SCALE GENOMIC DNA]</scope>
    <source>
        <strain evidence="12">NIOZ-UU47</strain>
    </source>
</reference>
<evidence type="ECO:0000256" key="1">
    <source>
        <dbReference type="ARBA" id="ARBA00004651"/>
    </source>
</evidence>
<protein>
    <recommendedName>
        <fullName evidence="10">Phosphate transport system permease protein</fullName>
    </recommendedName>
</protein>
<dbReference type="EMBL" id="JACNJZ010000061">
    <property type="protein sequence ID" value="MBC8316950.1"/>
    <property type="molecule type" value="Genomic_DNA"/>
</dbReference>
<dbReference type="NCBIfam" id="TIGR02138">
    <property type="entry name" value="phosphate_pstC"/>
    <property type="match status" value="1"/>
</dbReference>
<comment type="caution">
    <text evidence="10">Lacks conserved residue(s) required for the propagation of feature annotation.</text>
</comment>
<evidence type="ECO:0000313" key="12">
    <source>
        <dbReference type="EMBL" id="MBC8316950.1"/>
    </source>
</evidence>
<feature type="domain" description="ABC transmembrane type-1" evidence="11">
    <location>
        <begin position="66"/>
        <end position="277"/>
    </location>
</feature>
<dbReference type="CDD" id="cd06261">
    <property type="entry name" value="TM_PBP2"/>
    <property type="match status" value="1"/>
</dbReference>
<dbReference type="PANTHER" id="PTHR30425">
    <property type="entry name" value="PHOSPHATE TRANSPORT SYSTEM PERMEASE PROTEIN PST"/>
    <property type="match status" value="1"/>
</dbReference>
<dbReference type="PANTHER" id="PTHR30425:SF1">
    <property type="entry name" value="PHOSPHATE TRANSPORT SYSTEM PERMEASE PROTEIN PSTC"/>
    <property type="match status" value="1"/>
</dbReference>
<evidence type="ECO:0000259" key="11">
    <source>
        <dbReference type="PROSITE" id="PS50928"/>
    </source>
</evidence>
<keyword evidence="6 9" id="KW-0812">Transmembrane</keyword>
<evidence type="ECO:0000256" key="4">
    <source>
        <dbReference type="ARBA" id="ARBA00022475"/>
    </source>
</evidence>
<evidence type="ECO:0000256" key="2">
    <source>
        <dbReference type="ARBA" id="ARBA00007069"/>
    </source>
</evidence>
<feature type="transmembrane region" description="Helical" evidence="9">
    <location>
        <begin position="258"/>
        <end position="281"/>
    </location>
</feature>
<evidence type="ECO:0000256" key="3">
    <source>
        <dbReference type="ARBA" id="ARBA00022448"/>
    </source>
</evidence>
<dbReference type="GO" id="GO:0005315">
    <property type="term" value="F:phosphate transmembrane transporter activity"/>
    <property type="evidence" value="ECO:0007669"/>
    <property type="project" value="InterPro"/>
</dbReference>
<evidence type="ECO:0000256" key="9">
    <source>
        <dbReference type="RuleBase" id="RU363032"/>
    </source>
</evidence>
<comment type="similarity">
    <text evidence="2 10">Belongs to the binding-protein-dependent transport system permease family. CysTW subfamily.</text>
</comment>
<dbReference type="InterPro" id="IPR051124">
    <property type="entry name" value="Phosphate_Transport_Permease"/>
</dbReference>
<feature type="transmembrane region" description="Helical" evidence="9">
    <location>
        <begin position="187"/>
        <end position="211"/>
    </location>
</feature>
<dbReference type="Pfam" id="PF00528">
    <property type="entry name" value="BPD_transp_1"/>
    <property type="match status" value="1"/>
</dbReference>
<evidence type="ECO:0000256" key="6">
    <source>
        <dbReference type="ARBA" id="ARBA00022692"/>
    </source>
</evidence>
<dbReference type="GO" id="GO:0005886">
    <property type="term" value="C:plasma membrane"/>
    <property type="evidence" value="ECO:0007669"/>
    <property type="project" value="UniProtKB-SubCell"/>
</dbReference>
<keyword evidence="7 9" id="KW-1133">Transmembrane helix</keyword>
<evidence type="ECO:0000256" key="7">
    <source>
        <dbReference type="ARBA" id="ARBA00022989"/>
    </source>
</evidence>
<keyword evidence="3 9" id="KW-0813">Transport</keyword>
<evidence type="ECO:0000313" key="13">
    <source>
        <dbReference type="Proteomes" id="UP000614424"/>
    </source>
</evidence>
<keyword evidence="8 9" id="KW-0472">Membrane</keyword>
<keyword evidence="5 10" id="KW-0592">Phosphate transport</keyword>
<evidence type="ECO:0000256" key="5">
    <source>
        <dbReference type="ARBA" id="ARBA00022592"/>
    </source>
</evidence>
<dbReference type="Proteomes" id="UP000614424">
    <property type="component" value="Unassembled WGS sequence"/>
</dbReference>
<sequence>MRMDKFMRMLLVSTASISILIVALIFLFLGKEAFPFGFDPGLGKLFDTKWIPVSFQEERFGIYPLVAGSSLVTLLAMLISIPLSVVGAIYIAEVAQPVEREILKPFIEILASIPSVVLGFFGLVVLAPLVKNVFGLSSGLNALTAALLLALMALPTIITISEDALASVPKSFKQASLSLGASDLQTIFRVTVPAALPGIIAAIMLGIGRVIGETMAVLMVSGNSAIISFFPLDSVRTMTATIAAEMGEVPFGSHHYQALFWIGIVLLLVTFVLNILSRLVLKKYGMAQ</sequence>
<dbReference type="InterPro" id="IPR035906">
    <property type="entry name" value="MetI-like_sf"/>
</dbReference>
<feature type="transmembrane region" description="Helical" evidence="9">
    <location>
        <begin position="142"/>
        <end position="166"/>
    </location>
</feature>
<dbReference type="GO" id="GO:0006817">
    <property type="term" value="P:phosphate ion transport"/>
    <property type="evidence" value="ECO:0007669"/>
    <property type="project" value="UniProtKB-KW"/>
</dbReference>
<dbReference type="InterPro" id="IPR011864">
    <property type="entry name" value="Phosphate_PstC"/>
</dbReference>
<dbReference type="InterPro" id="IPR000515">
    <property type="entry name" value="MetI-like"/>
</dbReference>
<dbReference type="AlphaFoldDB" id="A0A8J6NB52"/>
<feature type="transmembrane region" description="Helical" evidence="9">
    <location>
        <begin position="106"/>
        <end position="130"/>
    </location>
</feature>
<comment type="caution">
    <text evidence="12">The sequence shown here is derived from an EMBL/GenBank/DDBJ whole genome shotgun (WGS) entry which is preliminary data.</text>
</comment>
<dbReference type="Gene3D" id="1.10.3720.10">
    <property type="entry name" value="MetI-like"/>
    <property type="match status" value="1"/>
</dbReference>
<keyword evidence="4 10" id="KW-1003">Cell membrane</keyword>
<accession>A0A8J6NB52</accession>
<comment type="function">
    <text evidence="10">Part of the binding-protein-dependent transport system for phosphate; probably responsible for the translocation of the substrate across the membrane.</text>
</comment>
<organism evidence="12 13">
    <name type="scientific">Candidatus Desulfobia pelagia</name>
    <dbReference type="NCBI Taxonomy" id="2841692"/>
    <lineage>
        <taxon>Bacteria</taxon>
        <taxon>Pseudomonadati</taxon>
        <taxon>Thermodesulfobacteriota</taxon>
        <taxon>Desulfobulbia</taxon>
        <taxon>Desulfobulbales</taxon>
        <taxon>Desulfobulbaceae</taxon>
        <taxon>Candidatus Desulfobia</taxon>
    </lineage>
</organism>
<feature type="transmembrane region" description="Helical" evidence="9">
    <location>
        <begin position="71"/>
        <end position="94"/>
    </location>
</feature>